<evidence type="ECO:0000313" key="3">
    <source>
        <dbReference type="EMBL" id="PTQ96564.1"/>
    </source>
</evidence>
<evidence type="ECO:0000313" key="4">
    <source>
        <dbReference type="Proteomes" id="UP000244168"/>
    </source>
</evidence>
<dbReference type="SUPFAM" id="SSF51126">
    <property type="entry name" value="Pectin lyase-like"/>
    <property type="match status" value="1"/>
</dbReference>
<keyword evidence="1" id="KW-0732">Signal</keyword>
<comment type="caution">
    <text evidence="3">The sequence shown here is derived from an EMBL/GenBank/DDBJ whole genome shotgun (WGS) entry which is preliminary data.</text>
</comment>
<reference evidence="3 4" key="1">
    <citation type="submission" date="2018-04" db="EMBL/GenBank/DDBJ databases">
        <title>Genomic Encyclopedia of Archaeal and Bacterial Type Strains, Phase II (KMG-II): from individual species to whole genera.</title>
        <authorList>
            <person name="Goeker M."/>
        </authorList>
    </citation>
    <scope>NUCLEOTIDE SEQUENCE [LARGE SCALE GENOMIC DNA]</scope>
    <source>
        <strain evidence="3 4">DSM 26809</strain>
    </source>
</reference>
<name>A0A2T5J972_9SPHI</name>
<dbReference type="AlphaFoldDB" id="A0A2T5J972"/>
<evidence type="ECO:0000256" key="1">
    <source>
        <dbReference type="SAM" id="SignalP"/>
    </source>
</evidence>
<feature type="signal peptide" evidence="1">
    <location>
        <begin position="1"/>
        <end position="22"/>
    </location>
</feature>
<feature type="domain" description="DUF4957" evidence="2">
    <location>
        <begin position="256"/>
        <end position="408"/>
    </location>
</feature>
<organism evidence="3 4">
    <name type="scientific">Mucilaginibacter yixingensis</name>
    <dbReference type="NCBI Taxonomy" id="1295612"/>
    <lineage>
        <taxon>Bacteria</taxon>
        <taxon>Pseudomonadati</taxon>
        <taxon>Bacteroidota</taxon>
        <taxon>Sphingobacteriia</taxon>
        <taxon>Sphingobacteriales</taxon>
        <taxon>Sphingobacteriaceae</taxon>
        <taxon>Mucilaginibacter</taxon>
    </lineage>
</organism>
<protein>
    <submittedName>
        <fullName evidence="3">Uncharacterized protein DUF4957</fullName>
    </submittedName>
</protein>
<sequence length="559" mass="59905">MKSKQKTFQLFLLMLISLAFCACVKSIDGVVDDASTNRPFVPYSFSVKTSKDSAKFLWTAPVLSAGKRYTYTVDVAQDSTFGKIDFTKTLDTLGFVVVDPTLTVAKKYFARLRVNGFKGSQPSNYYYLTKPFSIPGLNYLRVIRDFEVTPTTALIHWYTNANTTDINKVVLSVDGVQAASYDISPAENASGAKLLDKLTPNTKYSLQVFAGTKSKGTLSFATPKTLVFTTILNSGGDLAGAITAAADGDVIGLNPGTYTLSSIYTMTGKSVTIASVSNKPADTKVKVRELDVLGTNGGINLIGLDLDGNYSGTSYGTQFLVIKGAAAGGDPANFADVRIDNCYIHDFTRCLLIANNATTVNTQTIKSFTINNCIIYNIDKAGTSTYYTLSMEKLLFNNLNITKSTFYNMGAGMINMGTTLAASTILPTINIDYCTFNNFGGSNKYLLIDANNNKISYTLKNSILANSPQAGSINGTAFRGTGAGSVLDFLNNDYFQLNSTAGATTPLVLTGLNQVACLSINLGWTATTQNFSLAALPDANPVLTLSSSANTVGDPRWAY</sequence>
<proteinExistence type="predicted"/>
<evidence type="ECO:0000259" key="2">
    <source>
        <dbReference type="Pfam" id="PF16318"/>
    </source>
</evidence>
<accession>A0A2T5J972</accession>
<dbReference type="PROSITE" id="PS51257">
    <property type="entry name" value="PROKAR_LIPOPROTEIN"/>
    <property type="match status" value="1"/>
</dbReference>
<dbReference type="RefSeq" id="WP_107828532.1">
    <property type="nucleotide sequence ID" value="NZ_CP160205.1"/>
</dbReference>
<keyword evidence="4" id="KW-1185">Reference proteome</keyword>
<dbReference type="InterPro" id="IPR032530">
    <property type="entry name" value="DUF4957"/>
</dbReference>
<dbReference type="Proteomes" id="UP000244168">
    <property type="component" value="Unassembled WGS sequence"/>
</dbReference>
<dbReference type="Pfam" id="PF16318">
    <property type="entry name" value="DUF4957"/>
    <property type="match status" value="1"/>
</dbReference>
<dbReference type="SUPFAM" id="SSF49265">
    <property type="entry name" value="Fibronectin type III"/>
    <property type="match status" value="1"/>
</dbReference>
<dbReference type="EMBL" id="QAOQ01000004">
    <property type="protein sequence ID" value="PTQ96564.1"/>
    <property type="molecule type" value="Genomic_DNA"/>
</dbReference>
<dbReference type="OrthoDB" id="691503at2"/>
<dbReference type="InterPro" id="IPR036116">
    <property type="entry name" value="FN3_sf"/>
</dbReference>
<feature type="chain" id="PRO_5015407966" evidence="1">
    <location>
        <begin position="23"/>
        <end position="559"/>
    </location>
</feature>
<dbReference type="InterPro" id="IPR011050">
    <property type="entry name" value="Pectin_lyase_fold/virulence"/>
</dbReference>
<gene>
    <name evidence="3" type="ORF">C8P68_10448</name>
</gene>